<dbReference type="InterPro" id="IPR050905">
    <property type="entry name" value="Plant_NBS-LRR"/>
</dbReference>
<dbReference type="PANTHER" id="PTHR33463:SF198">
    <property type="entry name" value="RPP4C3"/>
    <property type="match status" value="1"/>
</dbReference>
<organism evidence="3 4">
    <name type="scientific">Trifolium medium</name>
    <dbReference type="NCBI Taxonomy" id="97028"/>
    <lineage>
        <taxon>Eukaryota</taxon>
        <taxon>Viridiplantae</taxon>
        <taxon>Streptophyta</taxon>
        <taxon>Embryophyta</taxon>
        <taxon>Tracheophyta</taxon>
        <taxon>Spermatophyta</taxon>
        <taxon>Magnoliopsida</taxon>
        <taxon>eudicotyledons</taxon>
        <taxon>Gunneridae</taxon>
        <taxon>Pentapetalae</taxon>
        <taxon>rosids</taxon>
        <taxon>fabids</taxon>
        <taxon>Fabales</taxon>
        <taxon>Fabaceae</taxon>
        <taxon>Papilionoideae</taxon>
        <taxon>50 kb inversion clade</taxon>
        <taxon>NPAAA clade</taxon>
        <taxon>Hologalegina</taxon>
        <taxon>IRL clade</taxon>
        <taxon>Trifolieae</taxon>
        <taxon>Trifolium</taxon>
    </lineage>
</organism>
<dbReference type="InterPro" id="IPR057135">
    <property type="entry name" value="At4g27190-like_LRR"/>
</dbReference>
<proteinExistence type="predicted"/>
<accession>A0A392P7D8</accession>
<feature type="domain" description="Disease resistance protein At4g27190-like leucine-rich repeats" evidence="2">
    <location>
        <begin position="58"/>
        <end position="98"/>
    </location>
</feature>
<sequence>MPPEIENSGVVPKLEILMLIDMPDLVTIGFEGGIILERIELLILNNCPLLVNIMPSSVSLDHLTSLEVVNCGRLKMLMSLSAAKGLVQLNSMKVIKCDSMEEIVENENG</sequence>
<dbReference type="Pfam" id="PF23247">
    <property type="entry name" value="LRR_RPS2"/>
    <property type="match status" value="1"/>
</dbReference>
<comment type="caution">
    <text evidence="3">The sequence shown here is derived from an EMBL/GenBank/DDBJ whole genome shotgun (WGS) entry which is preliminary data.</text>
</comment>
<dbReference type="PANTHER" id="PTHR33463">
    <property type="entry name" value="NB-ARC DOMAIN-CONTAINING PROTEIN-RELATED"/>
    <property type="match status" value="1"/>
</dbReference>
<evidence type="ECO:0000313" key="4">
    <source>
        <dbReference type="Proteomes" id="UP000265520"/>
    </source>
</evidence>
<evidence type="ECO:0000313" key="3">
    <source>
        <dbReference type="EMBL" id="MCI07684.1"/>
    </source>
</evidence>
<dbReference type="Gene3D" id="3.80.10.10">
    <property type="entry name" value="Ribonuclease Inhibitor"/>
    <property type="match status" value="1"/>
</dbReference>
<evidence type="ECO:0000256" key="1">
    <source>
        <dbReference type="ARBA" id="ARBA00022821"/>
    </source>
</evidence>
<keyword evidence="1" id="KW-0611">Plant defense</keyword>
<keyword evidence="4" id="KW-1185">Reference proteome</keyword>
<dbReference type="Proteomes" id="UP000265520">
    <property type="component" value="Unassembled WGS sequence"/>
</dbReference>
<dbReference type="EMBL" id="LXQA010066278">
    <property type="protein sequence ID" value="MCI07684.1"/>
    <property type="molecule type" value="Genomic_DNA"/>
</dbReference>
<dbReference type="AlphaFoldDB" id="A0A392P7D8"/>
<protein>
    <submittedName>
        <fullName evidence="3">Disease resistance protein</fullName>
    </submittedName>
</protein>
<name>A0A392P7D8_9FABA</name>
<feature type="non-terminal residue" evidence="3">
    <location>
        <position position="109"/>
    </location>
</feature>
<evidence type="ECO:0000259" key="2">
    <source>
        <dbReference type="Pfam" id="PF23247"/>
    </source>
</evidence>
<reference evidence="3 4" key="1">
    <citation type="journal article" date="2018" name="Front. Plant Sci.">
        <title>Red Clover (Trifolium pratense) and Zigzag Clover (T. medium) - A Picture of Genomic Similarities and Differences.</title>
        <authorList>
            <person name="Dluhosova J."/>
            <person name="Istvanek J."/>
            <person name="Nedelnik J."/>
            <person name="Repkova J."/>
        </authorList>
    </citation>
    <scope>NUCLEOTIDE SEQUENCE [LARGE SCALE GENOMIC DNA]</scope>
    <source>
        <strain evidence="4">cv. 10/8</strain>
        <tissue evidence="3">Leaf</tissue>
    </source>
</reference>
<dbReference type="InterPro" id="IPR032675">
    <property type="entry name" value="LRR_dom_sf"/>
</dbReference>
<dbReference type="SUPFAM" id="SSF52047">
    <property type="entry name" value="RNI-like"/>
    <property type="match status" value="1"/>
</dbReference>